<evidence type="ECO:0000313" key="2">
    <source>
        <dbReference type="EMBL" id="CAB4189415.1"/>
    </source>
</evidence>
<reference evidence="2" key="1">
    <citation type="submission" date="2020-05" db="EMBL/GenBank/DDBJ databases">
        <authorList>
            <person name="Chiriac C."/>
            <person name="Salcher M."/>
            <person name="Ghai R."/>
            <person name="Kavagutti S V."/>
        </authorList>
    </citation>
    <scope>NUCLEOTIDE SEQUENCE</scope>
</reference>
<name>A0A6J5R9U5_9CAUD</name>
<feature type="region of interest" description="Disordered" evidence="1">
    <location>
        <begin position="1"/>
        <end position="32"/>
    </location>
</feature>
<gene>
    <name evidence="2" type="ORF">UFOVP1184_46</name>
</gene>
<proteinExistence type="predicted"/>
<evidence type="ECO:0000256" key="1">
    <source>
        <dbReference type="SAM" id="MobiDB-lite"/>
    </source>
</evidence>
<accession>A0A6J5R9U5</accession>
<dbReference type="EMBL" id="LR797135">
    <property type="protein sequence ID" value="CAB4189415.1"/>
    <property type="molecule type" value="Genomic_DNA"/>
</dbReference>
<organism evidence="2">
    <name type="scientific">uncultured Caudovirales phage</name>
    <dbReference type="NCBI Taxonomy" id="2100421"/>
    <lineage>
        <taxon>Viruses</taxon>
        <taxon>Duplodnaviria</taxon>
        <taxon>Heunggongvirae</taxon>
        <taxon>Uroviricota</taxon>
        <taxon>Caudoviricetes</taxon>
        <taxon>Peduoviridae</taxon>
        <taxon>Maltschvirus</taxon>
        <taxon>Maltschvirus maltsch</taxon>
    </lineage>
</organism>
<sequence>MGYYKDQAIQKQIDPAKSRRGKNARQRGNSFEREVAKRIGAQRVGQFGGKQDVANDWIAIQCKVGKSYPERLDGWLRSIPVKGDQLAALVIGDSPGAGGRRRTMIVLDLDDFIGWFGKEQEQK</sequence>
<protein>
    <submittedName>
        <fullName evidence="2">Uncharacterized protein</fullName>
    </submittedName>
</protein>